<dbReference type="AlphaFoldDB" id="A0A165F895"/>
<sequence length="78" mass="8168">MLRQRGGFAALGGLLLRQRTPAAANVICCSSARYSARFVSGLHSLLILLQPPNYLCPAIPGVLLHPGPPGRPGLPLSP</sequence>
<proteinExistence type="predicted"/>
<dbReference type="InParanoid" id="A0A165F895"/>
<accession>A0A165F895</accession>
<reference evidence="1 2" key="1">
    <citation type="journal article" date="2016" name="Mol. Biol. Evol.">
        <title>Comparative Genomics of Early-Diverging Mushroom-Forming Fungi Provides Insights into the Origins of Lignocellulose Decay Capabilities.</title>
        <authorList>
            <person name="Nagy L.G."/>
            <person name="Riley R."/>
            <person name="Tritt A."/>
            <person name="Adam C."/>
            <person name="Daum C."/>
            <person name="Floudas D."/>
            <person name="Sun H."/>
            <person name="Yadav J.S."/>
            <person name="Pangilinan J."/>
            <person name="Larsson K.H."/>
            <person name="Matsuura K."/>
            <person name="Barry K."/>
            <person name="Labutti K."/>
            <person name="Kuo R."/>
            <person name="Ohm R.A."/>
            <person name="Bhattacharya S.S."/>
            <person name="Shirouzu T."/>
            <person name="Yoshinaga Y."/>
            <person name="Martin F.M."/>
            <person name="Grigoriev I.V."/>
            <person name="Hibbett D.S."/>
        </authorList>
    </citation>
    <scope>NUCLEOTIDE SEQUENCE [LARGE SCALE GENOMIC DNA]</scope>
    <source>
        <strain evidence="1 2">HHB12733</strain>
    </source>
</reference>
<evidence type="ECO:0000313" key="2">
    <source>
        <dbReference type="Proteomes" id="UP000076842"/>
    </source>
</evidence>
<dbReference type="Proteomes" id="UP000076842">
    <property type="component" value="Unassembled WGS sequence"/>
</dbReference>
<dbReference type="EMBL" id="KV423979">
    <property type="protein sequence ID" value="KZT56376.1"/>
    <property type="molecule type" value="Genomic_DNA"/>
</dbReference>
<gene>
    <name evidence="1" type="ORF">CALCODRAFT_320165</name>
</gene>
<organism evidence="1 2">
    <name type="scientific">Calocera cornea HHB12733</name>
    <dbReference type="NCBI Taxonomy" id="1353952"/>
    <lineage>
        <taxon>Eukaryota</taxon>
        <taxon>Fungi</taxon>
        <taxon>Dikarya</taxon>
        <taxon>Basidiomycota</taxon>
        <taxon>Agaricomycotina</taxon>
        <taxon>Dacrymycetes</taxon>
        <taxon>Dacrymycetales</taxon>
        <taxon>Dacrymycetaceae</taxon>
        <taxon>Calocera</taxon>
    </lineage>
</organism>
<evidence type="ECO:0000313" key="1">
    <source>
        <dbReference type="EMBL" id="KZT56376.1"/>
    </source>
</evidence>
<keyword evidence="2" id="KW-1185">Reference proteome</keyword>
<protein>
    <submittedName>
        <fullName evidence="1">Uncharacterized protein</fullName>
    </submittedName>
</protein>
<name>A0A165F895_9BASI</name>